<accession>A0A934R3L2</accession>
<keyword evidence="2" id="KW-0812">Transmembrane</keyword>
<dbReference type="InterPro" id="IPR011050">
    <property type="entry name" value="Pectin_lyase_fold/virulence"/>
</dbReference>
<dbReference type="SUPFAM" id="SSF51126">
    <property type="entry name" value="Pectin lyase-like"/>
    <property type="match status" value="1"/>
</dbReference>
<keyword evidence="1 3" id="KW-0732">Signal</keyword>
<dbReference type="AlphaFoldDB" id="A0A934R3L2"/>
<proteinExistence type="predicted"/>
<feature type="chain" id="PRO_5037979943" evidence="3">
    <location>
        <begin position="22"/>
        <end position="975"/>
    </location>
</feature>
<keyword evidence="2" id="KW-0472">Membrane</keyword>
<name>A0A934R3L2_9BACT</name>
<dbReference type="RefSeq" id="WP_200350403.1">
    <property type="nucleotide sequence ID" value="NZ_BAABHZ010000012.1"/>
</dbReference>
<keyword evidence="2" id="KW-1133">Transmembrane helix</keyword>
<keyword evidence="6" id="KW-1185">Reference proteome</keyword>
<feature type="transmembrane region" description="Helical" evidence="2">
    <location>
        <begin position="947"/>
        <end position="970"/>
    </location>
</feature>
<dbReference type="Pfam" id="PF07589">
    <property type="entry name" value="PEP-CTERM"/>
    <property type="match status" value="1"/>
</dbReference>
<dbReference type="NCBIfam" id="TIGR02601">
    <property type="entry name" value="autotrns_rpt"/>
    <property type="match status" value="1"/>
</dbReference>
<protein>
    <submittedName>
        <fullName evidence="5">Autotransporter-associated beta strand repeat-containing protein</fullName>
    </submittedName>
</protein>
<feature type="domain" description="Ice-binding protein C-terminal" evidence="4">
    <location>
        <begin position="952"/>
        <end position="974"/>
    </location>
</feature>
<evidence type="ECO:0000259" key="4">
    <source>
        <dbReference type="Pfam" id="PF07589"/>
    </source>
</evidence>
<evidence type="ECO:0000256" key="1">
    <source>
        <dbReference type="ARBA" id="ARBA00022729"/>
    </source>
</evidence>
<dbReference type="InterPro" id="IPR013425">
    <property type="entry name" value="Autotrns_rpt"/>
</dbReference>
<reference evidence="5" key="1">
    <citation type="submission" date="2021-01" db="EMBL/GenBank/DDBJ databases">
        <title>Modified the classification status of verrucomicrobia.</title>
        <authorList>
            <person name="Feng X."/>
        </authorList>
    </citation>
    <scope>NUCLEOTIDE SEQUENCE</scope>
    <source>
        <strain evidence="5">JCM 18052</strain>
    </source>
</reference>
<evidence type="ECO:0000313" key="6">
    <source>
        <dbReference type="Proteomes" id="UP000600139"/>
    </source>
</evidence>
<feature type="signal peptide" evidence="3">
    <location>
        <begin position="1"/>
        <end position="21"/>
    </location>
</feature>
<evidence type="ECO:0000256" key="3">
    <source>
        <dbReference type="SAM" id="SignalP"/>
    </source>
</evidence>
<dbReference type="EMBL" id="JAENIK010000008">
    <property type="protein sequence ID" value="MBK1815443.1"/>
    <property type="molecule type" value="Genomic_DNA"/>
</dbReference>
<sequence>MKNKLSLLSFLTLAASTQLHAATRIWDGGTGGTGTDLGQGINWSGDTLPSAATPDTAQWDGSVTGPLTLLYTTANIGGTSGNGGINLDVTSGQTSSLTLDSGAVTSAIRINNVTLASGSGAFKLGDAANAFNITLGGAGGQTHTWTNNSANTATIESEVRFGMGGSGTHTLALDGSGNWEVKNNLAASNAGAILNVSKAGAGSLIVSGTSVFATGSLGAINISAGKTDIVTNGSMTPIGITSVGTSAVTNAQLLISGGSFNANVGNNAYDASISAGTTSGGAGDIRLTSGTLTVKRQLGLGTSSGGYGAYTQTGGTASVGGFLAIGLGTGTGVFNQSAGSYTNSAGAVTNGAGTGSRGVMNLGGTAIYNQSGTGDTGIWLGENGNGTLNVSGSATLTMAAVNNGIQLGRFASGSGTFNLNGGTVTTFSVNKGAGAGTLNLNGGTLKAAAANAGFLTGLTSAFVNSNSTVDNNGFAVTIGQALLAPTGDGVSATGLGVSGGGFINTPLVTITGGGGSGATAVANIDASGNLTGITMTNPGVGYTSAPTFALVGGGSGNTGAITGTATLAANTSGGLTFTGTSAGSTTLAGASTFAGDITISGGISLIANRSNNTDNPTSSALGNNQVSRVINITGGSTLQFNAGDTLGSAVSNFGTRIVVGPGSTVTNGGGVFNRLGSLDLNGGTLSTVSGAVAGYQSYSFDANAVVTVGGSAASAISAGAGAFSGVHLNTNTEFNVSDATGGSAADLVISAPLIDRNGSESAAGGLKKTGAGTLTISSASTYTGPTAVEAGTLLVNGSLGDTAVTVASGATLGGTGGSIGVTTGSVDVAVGGILAPGSSIGGLIVNGSVTVAGTYSFEYDGGTGTADSLDVNGTLTLNNATLVLNDLAGNSYTPGEKFTLFAYDSLTPGSLFSGYSDDTGYTFGGGDWIFNYDDTTAGQNGGIGTRFITITAVPEPTTALLGALGLMALLRRRRA</sequence>
<dbReference type="Pfam" id="PF12951">
    <property type="entry name" value="PATR"/>
    <property type="match status" value="2"/>
</dbReference>
<gene>
    <name evidence="5" type="ORF">JIN84_07450</name>
</gene>
<organism evidence="5 6">
    <name type="scientific">Luteolibacter yonseiensis</name>
    <dbReference type="NCBI Taxonomy" id="1144680"/>
    <lineage>
        <taxon>Bacteria</taxon>
        <taxon>Pseudomonadati</taxon>
        <taxon>Verrucomicrobiota</taxon>
        <taxon>Verrucomicrobiia</taxon>
        <taxon>Verrucomicrobiales</taxon>
        <taxon>Verrucomicrobiaceae</taxon>
        <taxon>Luteolibacter</taxon>
    </lineage>
</organism>
<dbReference type="InterPro" id="IPR013424">
    <property type="entry name" value="Ice-binding_C"/>
</dbReference>
<evidence type="ECO:0000256" key="2">
    <source>
        <dbReference type="SAM" id="Phobius"/>
    </source>
</evidence>
<evidence type="ECO:0000313" key="5">
    <source>
        <dbReference type="EMBL" id="MBK1815443.1"/>
    </source>
</evidence>
<dbReference type="Proteomes" id="UP000600139">
    <property type="component" value="Unassembled WGS sequence"/>
</dbReference>
<comment type="caution">
    <text evidence="5">The sequence shown here is derived from an EMBL/GenBank/DDBJ whole genome shotgun (WGS) entry which is preliminary data.</text>
</comment>